<name>A0A091BAJ6_9GAMM</name>
<evidence type="ECO:0000313" key="2">
    <source>
        <dbReference type="Proteomes" id="UP000029392"/>
    </source>
</evidence>
<reference evidence="1 2" key="1">
    <citation type="submission" date="2013-09" db="EMBL/GenBank/DDBJ databases">
        <title>Genome sequencing of Arenimonas malthae.</title>
        <authorList>
            <person name="Chen F."/>
            <person name="Wang G."/>
        </authorList>
    </citation>
    <scope>NUCLEOTIDE SEQUENCE [LARGE SCALE GENOMIC DNA]</scope>
    <source>
        <strain evidence="1 2">CC-JY-1</strain>
    </source>
</reference>
<dbReference type="Proteomes" id="UP000029392">
    <property type="component" value="Unassembled WGS sequence"/>
</dbReference>
<comment type="caution">
    <text evidence="1">The sequence shown here is derived from an EMBL/GenBank/DDBJ whole genome shotgun (WGS) entry which is preliminary data.</text>
</comment>
<evidence type="ECO:0000313" key="1">
    <source>
        <dbReference type="EMBL" id="KFN48502.1"/>
    </source>
</evidence>
<dbReference type="EMBL" id="AVCH01000150">
    <property type="protein sequence ID" value="KFN48502.1"/>
    <property type="molecule type" value="Genomic_DNA"/>
</dbReference>
<protein>
    <submittedName>
        <fullName evidence="1">Uncharacterized protein</fullName>
    </submittedName>
</protein>
<accession>A0A091BAJ6</accession>
<sequence length="39" mass="4547">MIGLLAQSIKPVQLLPKYERSLRSNPAHERQTRYLVVIQ</sequence>
<keyword evidence="2" id="KW-1185">Reference proteome</keyword>
<organism evidence="1 2">
    <name type="scientific">Arenimonas malthae CC-JY-1</name>
    <dbReference type="NCBI Taxonomy" id="1384054"/>
    <lineage>
        <taxon>Bacteria</taxon>
        <taxon>Pseudomonadati</taxon>
        <taxon>Pseudomonadota</taxon>
        <taxon>Gammaproteobacteria</taxon>
        <taxon>Lysobacterales</taxon>
        <taxon>Lysobacteraceae</taxon>
        <taxon>Arenimonas</taxon>
    </lineage>
</organism>
<proteinExistence type="predicted"/>
<gene>
    <name evidence="1" type="ORF">N790_01400</name>
</gene>
<dbReference type="AlphaFoldDB" id="A0A091BAJ6"/>